<dbReference type="PROSITE" id="PS00152">
    <property type="entry name" value="ATPASE_ALPHA_BETA"/>
    <property type="match status" value="1"/>
</dbReference>
<evidence type="ECO:0000256" key="6">
    <source>
        <dbReference type="ARBA" id="ARBA00022927"/>
    </source>
</evidence>
<keyword evidence="3" id="KW-0963">Cytoplasm</keyword>
<dbReference type="NCBIfam" id="TIGR01026">
    <property type="entry name" value="fliI_yscN"/>
    <property type="match status" value="1"/>
</dbReference>
<dbReference type="Gene3D" id="3.40.50.12240">
    <property type="match status" value="1"/>
</dbReference>
<dbReference type="InterPro" id="IPR020003">
    <property type="entry name" value="ATPase_a/bsu_AS"/>
</dbReference>
<dbReference type="GO" id="GO:0005737">
    <property type="term" value="C:cytoplasm"/>
    <property type="evidence" value="ECO:0007669"/>
    <property type="project" value="UniProtKB-SubCell"/>
</dbReference>
<dbReference type="GO" id="GO:0016887">
    <property type="term" value="F:ATP hydrolysis activity"/>
    <property type="evidence" value="ECO:0007669"/>
    <property type="project" value="InterPro"/>
</dbReference>
<keyword evidence="6" id="KW-0653">Protein transport</keyword>
<feature type="region of interest" description="Disordered" evidence="9">
    <location>
        <begin position="119"/>
        <end position="138"/>
    </location>
</feature>
<proteinExistence type="predicted"/>
<feature type="domain" description="AAA+ ATPase" evidence="10">
    <location>
        <begin position="157"/>
        <end position="342"/>
    </location>
</feature>
<organism evidence="11 12">
    <name type="scientific">Futiania mangrovi</name>
    <dbReference type="NCBI Taxonomy" id="2959716"/>
    <lineage>
        <taxon>Bacteria</taxon>
        <taxon>Pseudomonadati</taxon>
        <taxon>Pseudomonadota</taxon>
        <taxon>Alphaproteobacteria</taxon>
        <taxon>Futianiales</taxon>
        <taxon>Futianiaceae</taxon>
        <taxon>Futiania</taxon>
    </lineage>
</organism>
<dbReference type="GO" id="GO:0046933">
    <property type="term" value="F:proton-transporting ATP synthase activity, rotational mechanism"/>
    <property type="evidence" value="ECO:0007669"/>
    <property type="project" value="TreeGrafter"/>
</dbReference>
<evidence type="ECO:0000256" key="9">
    <source>
        <dbReference type="SAM" id="MobiDB-lite"/>
    </source>
</evidence>
<protein>
    <submittedName>
        <fullName evidence="11">FliI/YscN family ATPase</fullName>
    </submittedName>
</protein>
<comment type="subcellular location">
    <subcellularLocation>
        <location evidence="1">Cytoplasm</location>
    </subcellularLocation>
</comment>
<dbReference type="GO" id="GO:0005524">
    <property type="term" value="F:ATP binding"/>
    <property type="evidence" value="ECO:0007669"/>
    <property type="project" value="UniProtKB-KW"/>
</dbReference>
<evidence type="ECO:0000256" key="4">
    <source>
        <dbReference type="ARBA" id="ARBA00022741"/>
    </source>
</evidence>
<comment type="caution">
    <text evidence="11">The sequence shown here is derived from an EMBL/GenBank/DDBJ whole genome shotgun (WGS) entry which is preliminary data.</text>
</comment>
<keyword evidence="4" id="KW-0547">Nucleotide-binding</keyword>
<evidence type="ECO:0000256" key="1">
    <source>
        <dbReference type="ARBA" id="ARBA00004496"/>
    </source>
</evidence>
<dbReference type="GO" id="GO:0008564">
    <property type="term" value="F:protein-exporting ATPase activity"/>
    <property type="evidence" value="ECO:0007669"/>
    <property type="project" value="UniProtKB-EC"/>
</dbReference>
<dbReference type="InterPro" id="IPR027417">
    <property type="entry name" value="P-loop_NTPase"/>
</dbReference>
<keyword evidence="2" id="KW-0813">Transport</keyword>
<evidence type="ECO:0000256" key="8">
    <source>
        <dbReference type="ARBA" id="ARBA00034006"/>
    </source>
</evidence>
<comment type="catalytic activity">
    <reaction evidence="8">
        <text>ATP + H2O + cellular proteinSide 1 = ADP + phosphate + cellular proteinSide 2.</text>
        <dbReference type="EC" id="7.4.2.8"/>
    </reaction>
</comment>
<dbReference type="Pfam" id="PF18269">
    <property type="entry name" value="T3SS_ATPase_C"/>
    <property type="match status" value="1"/>
</dbReference>
<evidence type="ECO:0000256" key="5">
    <source>
        <dbReference type="ARBA" id="ARBA00022840"/>
    </source>
</evidence>
<evidence type="ECO:0000256" key="7">
    <source>
        <dbReference type="ARBA" id="ARBA00022967"/>
    </source>
</evidence>
<keyword evidence="5" id="KW-0067">ATP-binding</keyword>
<dbReference type="Proteomes" id="UP001055804">
    <property type="component" value="Unassembled WGS sequence"/>
</dbReference>
<dbReference type="RefSeq" id="WP_269332762.1">
    <property type="nucleotide sequence ID" value="NZ_JAMZFT010000002.1"/>
</dbReference>
<dbReference type="Pfam" id="PF00006">
    <property type="entry name" value="ATP-synt_ab"/>
    <property type="match status" value="1"/>
</dbReference>
<dbReference type="SMART" id="SM00382">
    <property type="entry name" value="AAA"/>
    <property type="match status" value="1"/>
</dbReference>
<dbReference type="GO" id="GO:0030254">
    <property type="term" value="P:protein secretion by the type III secretion system"/>
    <property type="evidence" value="ECO:0007669"/>
    <property type="project" value="InterPro"/>
</dbReference>
<dbReference type="InterPro" id="IPR003593">
    <property type="entry name" value="AAA+_ATPase"/>
</dbReference>
<dbReference type="InterPro" id="IPR040627">
    <property type="entry name" value="T3SS_ATPase_C"/>
</dbReference>
<evidence type="ECO:0000313" key="11">
    <source>
        <dbReference type="EMBL" id="MCP1336818.1"/>
    </source>
</evidence>
<dbReference type="InterPro" id="IPR005714">
    <property type="entry name" value="ATPase_T3SS_FliI/YscN"/>
</dbReference>
<evidence type="ECO:0000313" key="12">
    <source>
        <dbReference type="Proteomes" id="UP001055804"/>
    </source>
</evidence>
<dbReference type="InterPro" id="IPR050053">
    <property type="entry name" value="ATPase_alpha/beta_chains"/>
</dbReference>
<dbReference type="GO" id="GO:0030257">
    <property type="term" value="C:type III protein secretion system complex"/>
    <property type="evidence" value="ECO:0007669"/>
    <property type="project" value="InterPro"/>
</dbReference>
<name>A0A9J6PL95_9PROT</name>
<evidence type="ECO:0000256" key="3">
    <source>
        <dbReference type="ARBA" id="ARBA00022490"/>
    </source>
</evidence>
<evidence type="ECO:0000259" key="10">
    <source>
        <dbReference type="SMART" id="SM00382"/>
    </source>
</evidence>
<dbReference type="SUPFAM" id="SSF52540">
    <property type="entry name" value="P-loop containing nucleoside triphosphate hydrolases"/>
    <property type="match status" value="1"/>
</dbReference>
<sequence>MGEVGVPAAFGDGERAPWRVYGTVASIGGGLVCVRGLGALARMGDRVRIAVPGGTVQGEVVALDGAEVRVLAEARVGGIAAGARAELLRRSGLAPTREWLGRIVDPDLKDERGVPLPMGPDLRALDAPPPDAATRRRIGPRLPTGYAVLDTLLPLCRGQRIGVFAGPGVGKSSLMAGLARGVAADVVVAALIGERGKEVREFAEDALDPETRARSIIVSATSDRSALARRRSASIALSVAEAFRDRGAHVLLLFDSLTRFAEAHREIALAAGEPPSLRAHPPSMAAELARLTERAGPGPAGSTGDITAVFTVLAQGGDMDEPVADTARGLLDGHVVLSREIAERGRFPAIDVRRSVSRSLPGCASAEENALILDARRAIAAHEDVAPLVRLGAYRAGNDPASDRAVRLAPALDVFVGQGSAGIAESFGALKEILDPPGAGLSGAGEKQRGR</sequence>
<dbReference type="PANTHER" id="PTHR15184">
    <property type="entry name" value="ATP SYNTHASE"/>
    <property type="match status" value="1"/>
</dbReference>
<dbReference type="InterPro" id="IPR000194">
    <property type="entry name" value="ATPase_F1/V1/A1_a/bsu_nucl-bd"/>
</dbReference>
<dbReference type="PANTHER" id="PTHR15184:SF9">
    <property type="entry name" value="SPI-1 TYPE 3 SECRETION SYSTEM ATPASE"/>
    <property type="match status" value="1"/>
</dbReference>
<keyword evidence="7" id="KW-1278">Translocase</keyword>
<evidence type="ECO:0000256" key="2">
    <source>
        <dbReference type="ARBA" id="ARBA00022448"/>
    </source>
</evidence>
<accession>A0A9J6PL95</accession>
<dbReference type="AlphaFoldDB" id="A0A9J6PL95"/>
<keyword evidence="12" id="KW-1185">Reference proteome</keyword>
<reference evidence="11" key="1">
    <citation type="submission" date="2022-06" db="EMBL/GenBank/DDBJ databases">
        <title>Isolation and Genomics of Futiania mangrovii gen. nov., sp. nov., a Rare and Metabolically-versatile member in the Class Alphaproteobacteria.</title>
        <authorList>
            <person name="Liu L."/>
            <person name="Huang W.-C."/>
            <person name="Pan J."/>
            <person name="Li J."/>
            <person name="Huang Y."/>
            <person name="Du H."/>
            <person name="Liu Y."/>
            <person name="Li M."/>
        </authorList>
    </citation>
    <scope>NUCLEOTIDE SEQUENCE</scope>
    <source>
        <strain evidence="11">FT118</strain>
    </source>
</reference>
<dbReference type="EMBL" id="JAMZFT010000002">
    <property type="protein sequence ID" value="MCP1336818.1"/>
    <property type="molecule type" value="Genomic_DNA"/>
</dbReference>
<gene>
    <name evidence="11" type="ORF">NJQ99_10395</name>
</gene>